<feature type="chain" id="PRO_5025592755" evidence="1">
    <location>
        <begin position="34"/>
        <end position="412"/>
    </location>
</feature>
<feature type="signal peptide" evidence="1">
    <location>
        <begin position="1"/>
        <end position="33"/>
    </location>
</feature>
<reference evidence="3 4" key="1">
    <citation type="journal article" date="2019" name="Plant Biotechnol. J.">
        <title>The red bayberry genome and genetic basis of sex determination.</title>
        <authorList>
            <person name="Jia H.M."/>
            <person name="Jia H.J."/>
            <person name="Cai Q.L."/>
            <person name="Wang Y."/>
            <person name="Zhao H.B."/>
            <person name="Yang W.F."/>
            <person name="Wang G.Y."/>
            <person name="Li Y.H."/>
            <person name="Zhan D.L."/>
            <person name="Shen Y.T."/>
            <person name="Niu Q.F."/>
            <person name="Chang L."/>
            <person name="Qiu J."/>
            <person name="Zhao L."/>
            <person name="Xie H.B."/>
            <person name="Fu W.Y."/>
            <person name="Jin J."/>
            <person name="Li X.W."/>
            <person name="Jiao Y."/>
            <person name="Zhou C.C."/>
            <person name="Tu T."/>
            <person name="Chai C.Y."/>
            <person name="Gao J.L."/>
            <person name="Fan L.J."/>
            <person name="van de Weg E."/>
            <person name="Wang J.Y."/>
            <person name="Gao Z.S."/>
        </authorList>
    </citation>
    <scope>NUCLEOTIDE SEQUENCE [LARGE SCALE GENOMIC DNA]</scope>
    <source>
        <tissue evidence="3">Leaves</tissue>
    </source>
</reference>
<dbReference type="Pfam" id="PF13716">
    <property type="entry name" value="CRAL_TRIO_2"/>
    <property type="match status" value="1"/>
</dbReference>
<keyword evidence="4" id="KW-1185">Reference proteome</keyword>
<evidence type="ECO:0000256" key="1">
    <source>
        <dbReference type="SAM" id="SignalP"/>
    </source>
</evidence>
<comment type="caution">
    <text evidence="3">The sequence shown here is derived from an EMBL/GenBank/DDBJ whole genome shotgun (WGS) entry which is preliminary data.</text>
</comment>
<dbReference type="PANTHER" id="PTHR48411">
    <property type="entry name" value="OS01G0948300 PROTEIN"/>
    <property type="match status" value="1"/>
</dbReference>
<dbReference type="InterPro" id="IPR036865">
    <property type="entry name" value="CRAL-TRIO_dom_sf"/>
</dbReference>
<evidence type="ECO:0000259" key="2">
    <source>
        <dbReference type="SMART" id="SM00516"/>
    </source>
</evidence>
<dbReference type="AlphaFoldDB" id="A0A6A1UV71"/>
<dbReference type="PANTHER" id="PTHR48411:SF1">
    <property type="entry name" value="OS01G0948300 PROTEIN"/>
    <property type="match status" value="1"/>
</dbReference>
<feature type="domain" description="CRAL-TRIO" evidence="2">
    <location>
        <begin position="208"/>
        <end position="371"/>
    </location>
</feature>
<gene>
    <name evidence="3" type="ORF">CJ030_MR8G000686</name>
</gene>
<name>A0A6A1UV71_9ROSI</name>
<dbReference type="OrthoDB" id="365077at2759"/>
<dbReference type="Proteomes" id="UP000516437">
    <property type="component" value="Chromosome 8"/>
</dbReference>
<accession>A0A6A1UV71</accession>
<evidence type="ECO:0000313" key="3">
    <source>
        <dbReference type="EMBL" id="KAB1203597.1"/>
    </source>
</evidence>
<organism evidence="3 4">
    <name type="scientific">Morella rubra</name>
    <name type="common">Chinese bayberry</name>
    <dbReference type="NCBI Taxonomy" id="262757"/>
    <lineage>
        <taxon>Eukaryota</taxon>
        <taxon>Viridiplantae</taxon>
        <taxon>Streptophyta</taxon>
        <taxon>Embryophyta</taxon>
        <taxon>Tracheophyta</taxon>
        <taxon>Spermatophyta</taxon>
        <taxon>Magnoliopsida</taxon>
        <taxon>eudicotyledons</taxon>
        <taxon>Gunneridae</taxon>
        <taxon>Pentapetalae</taxon>
        <taxon>rosids</taxon>
        <taxon>fabids</taxon>
        <taxon>Fagales</taxon>
        <taxon>Myricaceae</taxon>
        <taxon>Morella</taxon>
    </lineage>
</organism>
<proteinExistence type="predicted"/>
<dbReference type="InterPro" id="IPR001251">
    <property type="entry name" value="CRAL-TRIO_dom"/>
</dbReference>
<protein>
    <submittedName>
        <fullName evidence="3">Ganglioside-induced differentiation-associated protein 2</fullName>
    </submittedName>
</protein>
<dbReference type="Gene3D" id="3.40.525.10">
    <property type="entry name" value="CRAL-TRIO lipid binding domain"/>
    <property type="match status" value="1"/>
</dbReference>
<evidence type="ECO:0000313" key="4">
    <source>
        <dbReference type="Proteomes" id="UP000516437"/>
    </source>
</evidence>
<sequence length="412" mass="47765">MAEEGRAMSMIWHNTRLLCVCLFMWRKWHICVGVIDPRKGCLGDWSLVEFLKDVKCLSDGEKALIRPDPVSTEWDFCFVNTLGRDPAEDSYPAQRLGYRLFLQYFGESAIPTTELDRNNLNPNGRCLRIYPPADFDKATLFRAPMCHIKPRFLTHFVPLRFKPLLYVKTHSLPKNQTTCGLGCNFQLALKFCAMNSPLTLSPSDQERLIEKLEVFKIQGRDKRGNKVLAVIGKLFPARLVSTEVLKKYMEEKIFANLGERPFSMVYIHTGVQRAENFPGISTLRSIYEAIPISVREQLEAVYFVHPGLQARLFLATFGRLIFSGGYVGEQRLKDFGNCRFYWKLRYVNRLEFLWDQVRRNEIEIPEFVYDHDEELEYPPMMDYGLESDHPRFYGAVPSVDSPVSMYSMRCIA</sequence>
<dbReference type="EMBL" id="RXIC02000026">
    <property type="protein sequence ID" value="KAB1203597.1"/>
    <property type="molecule type" value="Genomic_DNA"/>
</dbReference>
<dbReference type="SMART" id="SM00516">
    <property type="entry name" value="SEC14"/>
    <property type="match status" value="1"/>
</dbReference>
<keyword evidence="1" id="KW-0732">Signal</keyword>